<gene>
    <name evidence="4" type="ORF">SAMN04488120_101139</name>
</gene>
<dbReference type="CDD" id="cd05242">
    <property type="entry name" value="SDR_a8"/>
    <property type="match status" value="1"/>
</dbReference>
<accession>A0A1I2H456</accession>
<dbReference type="Proteomes" id="UP000199771">
    <property type="component" value="Unassembled WGS sequence"/>
</dbReference>
<evidence type="ECO:0008006" key="6">
    <source>
        <dbReference type="Google" id="ProtNLM"/>
    </source>
</evidence>
<dbReference type="SUPFAM" id="SSF51735">
    <property type="entry name" value="NAD(P)-binding Rossmann-fold domains"/>
    <property type="match status" value="1"/>
</dbReference>
<proteinExistence type="inferred from homology"/>
<evidence type="ECO:0000313" key="4">
    <source>
        <dbReference type="EMBL" id="SFF24462.1"/>
    </source>
</evidence>
<organism evidence="4 5">
    <name type="scientific">Fontimonas thermophila</name>
    <dbReference type="NCBI Taxonomy" id="1076937"/>
    <lineage>
        <taxon>Bacteria</taxon>
        <taxon>Pseudomonadati</taxon>
        <taxon>Pseudomonadota</taxon>
        <taxon>Gammaproteobacteria</taxon>
        <taxon>Nevskiales</taxon>
        <taxon>Nevskiaceae</taxon>
        <taxon>Fontimonas</taxon>
    </lineage>
</organism>
<dbReference type="Gene3D" id="3.40.50.720">
    <property type="entry name" value="NAD(P)-binding Rossmann-like Domain"/>
    <property type="match status" value="1"/>
</dbReference>
<dbReference type="InterPro" id="IPR010099">
    <property type="entry name" value="SDR39U1"/>
</dbReference>
<evidence type="ECO:0000259" key="2">
    <source>
        <dbReference type="Pfam" id="PF01370"/>
    </source>
</evidence>
<dbReference type="RefSeq" id="WP_091530051.1">
    <property type="nucleotide sequence ID" value="NZ_FOOC01000001.1"/>
</dbReference>
<evidence type="ECO:0000259" key="3">
    <source>
        <dbReference type="Pfam" id="PF08338"/>
    </source>
</evidence>
<dbReference type="Pfam" id="PF01370">
    <property type="entry name" value="Epimerase"/>
    <property type="match status" value="1"/>
</dbReference>
<dbReference type="PANTHER" id="PTHR11092:SF0">
    <property type="entry name" value="EPIMERASE FAMILY PROTEIN SDR39U1"/>
    <property type="match status" value="1"/>
</dbReference>
<dbReference type="EMBL" id="FOOC01000001">
    <property type="protein sequence ID" value="SFF24462.1"/>
    <property type="molecule type" value="Genomic_DNA"/>
</dbReference>
<dbReference type="InterPro" id="IPR001509">
    <property type="entry name" value="Epimerase_deHydtase"/>
</dbReference>
<dbReference type="InterPro" id="IPR036291">
    <property type="entry name" value="NAD(P)-bd_dom_sf"/>
</dbReference>
<feature type="domain" description="DUF1731" evidence="3">
    <location>
        <begin position="251"/>
        <end position="297"/>
    </location>
</feature>
<dbReference type="Pfam" id="PF08338">
    <property type="entry name" value="DUF1731"/>
    <property type="match status" value="1"/>
</dbReference>
<dbReference type="InterPro" id="IPR013549">
    <property type="entry name" value="DUF1731"/>
</dbReference>
<evidence type="ECO:0000256" key="1">
    <source>
        <dbReference type="ARBA" id="ARBA00009353"/>
    </source>
</evidence>
<dbReference type="AlphaFoldDB" id="A0A1I2H456"/>
<name>A0A1I2H456_9GAMM</name>
<dbReference type="OrthoDB" id="9801773at2"/>
<sequence>MHVLVTGGTGFIGRPLCAELRQRGHRVSVLTRSAVRAAARLGSDVRCIERLDALAGDPPEGCIHLAGENLGAGRWTPARKRAFVDSRVHTTRHLVDGLARFAPRPRVLISASAIGWYGARGDEPLTEEAPPGAQHEFTVQLCQAWEDEARRAEAHGLRVCRVRIGIVLERDGGSLARMWLPFRLGLGGPIGSGAQWMSWIHRADLVALLIWLLENPAAHGVYNGTAPEPVTNRTFTRALGRALHRPAWLPMPGFVLRLVLGEMADIVLTGQRVVPQRALEQGFVFRYPELSAALAAIAG</sequence>
<feature type="domain" description="NAD-dependent epimerase/dehydratase" evidence="2">
    <location>
        <begin position="3"/>
        <end position="222"/>
    </location>
</feature>
<reference evidence="4 5" key="1">
    <citation type="submission" date="2016-10" db="EMBL/GenBank/DDBJ databases">
        <authorList>
            <person name="de Groot N.N."/>
        </authorList>
    </citation>
    <scope>NUCLEOTIDE SEQUENCE [LARGE SCALE GENOMIC DNA]</scope>
    <source>
        <strain evidence="4 5">DSM 23609</strain>
    </source>
</reference>
<dbReference type="NCBIfam" id="TIGR01777">
    <property type="entry name" value="yfcH"/>
    <property type="match status" value="1"/>
</dbReference>
<evidence type="ECO:0000313" key="5">
    <source>
        <dbReference type="Proteomes" id="UP000199771"/>
    </source>
</evidence>
<dbReference type="PANTHER" id="PTHR11092">
    <property type="entry name" value="SUGAR NUCLEOTIDE EPIMERASE RELATED"/>
    <property type="match status" value="1"/>
</dbReference>
<protein>
    <recommendedName>
        <fullName evidence="6">TIGR01777 family protein</fullName>
    </recommendedName>
</protein>
<dbReference type="STRING" id="1076937.SAMN04488120_101139"/>
<comment type="similarity">
    <text evidence="1">Belongs to the NAD(P)-dependent epimerase/dehydratase family. SDR39U1 subfamily.</text>
</comment>
<keyword evidence="5" id="KW-1185">Reference proteome</keyword>